<dbReference type="Gene3D" id="3.40.190.290">
    <property type="match status" value="1"/>
</dbReference>
<dbReference type="PRINTS" id="PR00039">
    <property type="entry name" value="HTHLYSR"/>
</dbReference>
<evidence type="ECO:0000256" key="1">
    <source>
        <dbReference type="ARBA" id="ARBA00009437"/>
    </source>
</evidence>
<keyword evidence="2" id="KW-0805">Transcription regulation</keyword>
<keyword evidence="3" id="KW-0238">DNA-binding</keyword>
<dbReference type="InterPro" id="IPR005119">
    <property type="entry name" value="LysR_subst-bd"/>
</dbReference>
<protein>
    <submittedName>
        <fullName evidence="6">LysR family transcriptional regulator</fullName>
    </submittedName>
</protein>
<evidence type="ECO:0000256" key="3">
    <source>
        <dbReference type="ARBA" id="ARBA00023125"/>
    </source>
</evidence>
<accession>A0ABY3PG75</accession>
<dbReference type="Pfam" id="PF00126">
    <property type="entry name" value="HTH_1"/>
    <property type="match status" value="1"/>
</dbReference>
<reference evidence="6 7" key="1">
    <citation type="journal article" date="2021" name="Genome Biol. Evol.">
        <title>Complete Genome Sequencing of a Novel Gloeobacter Species from a Waterfall Cave in Mexico.</title>
        <authorList>
            <person name="Saw J.H."/>
            <person name="Cardona T."/>
            <person name="Montejano G."/>
        </authorList>
    </citation>
    <scope>NUCLEOTIDE SEQUENCE [LARGE SCALE GENOMIC DNA]</scope>
    <source>
        <strain evidence="6">MG652769</strain>
    </source>
</reference>
<dbReference type="CDD" id="cd08419">
    <property type="entry name" value="PBP2_CbbR_RubisCO_like"/>
    <property type="match status" value="1"/>
</dbReference>
<evidence type="ECO:0000259" key="5">
    <source>
        <dbReference type="PROSITE" id="PS50931"/>
    </source>
</evidence>
<evidence type="ECO:0000313" key="6">
    <source>
        <dbReference type="EMBL" id="UFP92644.1"/>
    </source>
</evidence>
<dbReference type="PANTHER" id="PTHR30126">
    <property type="entry name" value="HTH-TYPE TRANSCRIPTIONAL REGULATOR"/>
    <property type="match status" value="1"/>
</dbReference>
<proteinExistence type="inferred from homology"/>
<sequence length="314" mass="35640">MKHATLHQLQVFQVVARHRSFTRAAEELFLTQPTVSMQIKQLTRAVGMPLFEQIGKRLFLTDAGRELLATCEEIFTRLAQFEMTVSDMQGLKKGQLRLAVVTTAKYFAPRLLGPFCQRYPEIDISLEVANRGRVLERLAENLDDFYIVGQVPEDLNVEMHPFLDDKLVVIAPYRHPLALQRNIPVSRLVQEPFLMREPGSGTRMVVQQFFEERRVTPRVKMELGSSEAIKQAVIGGLGIAVLSHHALASEGALHHLAILNAEGFPIRRHWHVVYPAGKRLSVVARTFLQYLIEEGREVAERTSIEMTSLLERPA</sequence>
<comment type="similarity">
    <text evidence="1">Belongs to the LysR transcriptional regulatory family.</text>
</comment>
<dbReference type="InterPro" id="IPR036388">
    <property type="entry name" value="WH-like_DNA-bd_sf"/>
</dbReference>
<gene>
    <name evidence="6" type="ORF">ISF26_12400</name>
</gene>
<name>A0ABY3PG75_9CYAN</name>
<evidence type="ECO:0000313" key="7">
    <source>
        <dbReference type="Proteomes" id="UP001054846"/>
    </source>
</evidence>
<dbReference type="Proteomes" id="UP001054846">
    <property type="component" value="Chromosome"/>
</dbReference>
<dbReference type="Pfam" id="PF03466">
    <property type="entry name" value="LysR_substrate"/>
    <property type="match status" value="1"/>
</dbReference>
<dbReference type="PANTHER" id="PTHR30126:SF5">
    <property type="entry name" value="HTH-TYPE TRANSCRIPTIONAL ACTIVATOR CMPR"/>
    <property type="match status" value="1"/>
</dbReference>
<keyword evidence="4" id="KW-0804">Transcription</keyword>
<dbReference type="RefSeq" id="WP_230839632.1">
    <property type="nucleotide sequence ID" value="NZ_CP063845.1"/>
</dbReference>
<dbReference type="Gene3D" id="1.10.10.10">
    <property type="entry name" value="Winged helix-like DNA-binding domain superfamily/Winged helix DNA-binding domain"/>
    <property type="match status" value="1"/>
</dbReference>
<evidence type="ECO:0000256" key="4">
    <source>
        <dbReference type="ARBA" id="ARBA00023163"/>
    </source>
</evidence>
<feature type="domain" description="HTH lysR-type" evidence="5">
    <location>
        <begin position="1"/>
        <end position="61"/>
    </location>
</feature>
<dbReference type="SUPFAM" id="SSF53850">
    <property type="entry name" value="Periplasmic binding protein-like II"/>
    <property type="match status" value="1"/>
</dbReference>
<dbReference type="SUPFAM" id="SSF46785">
    <property type="entry name" value="Winged helix' DNA-binding domain"/>
    <property type="match status" value="1"/>
</dbReference>
<dbReference type="EMBL" id="CP063845">
    <property type="protein sequence ID" value="UFP92644.1"/>
    <property type="molecule type" value="Genomic_DNA"/>
</dbReference>
<evidence type="ECO:0000256" key="2">
    <source>
        <dbReference type="ARBA" id="ARBA00023015"/>
    </source>
</evidence>
<dbReference type="InterPro" id="IPR036390">
    <property type="entry name" value="WH_DNA-bd_sf"/>
</dbReference>
<organism evidence="6 7">
    <name type="scientific">Gloeobacter morelensis MG652769</name>
    <dbReference type="NCBI Taxonomy" id="2781736"/>
    <lineage>
        <taxon>Bacteria</taxon>
        <taxon>Bacillati</taxon>
        <taxon>Cyanobacteriota</taxon>
        <taxon>Cyanophyceae</taxon>
        <taxon>Gloeobacterales</taxon>
        <taxon>Gloeobacteraceae</taxon>
        <taxon>Gloeobacter</taxon>
        <taxon>Gloeobacter morelensis</taxon>
    </lineage>
</organism>
<dbReference type="PROSITE" id="PS50931">
    <property type="entry name" value="HTH_LYSR"/>
    <property type="match status" value="1"/>
</dbReference>
<keyword evidence="7" id="KW-1185">Reference proteome</keyword>
<dbReference type="InterPro" id="IPR000847">
    <property type="entry name" value="LysR_HTH_N"/>
</dbReference>